<dbReference type="PIRSF" id="PIRSF000097">
    <property type="entry name" value="AKR"/>
    <property type="match status" value="1"/>
</dbReference>
<feature type="site" description="Lowers pKa of active site Tyr" evidence="9">
    <location>
        <position position="115"/>
    </location>
</feature>
<evidence type="ECO:0000256" key="9">
    <source>
        <dbReference type="PIRSR" id="PIRSR000097-3"/>
    </source>
</evidence>
<dbReference type="RefSeq" id="XP_029320105.1">
    <property type="nucleotide sequence ID" value="XM_029464245.1"/>
</dbReference>
<dbReference type="GO" id="GO:0047011">
    <property type="term" value="F:2-dehydropantolactone reductase (A-specific) activity"/>
    <property type="evidence" value="ECO:0007669"/>
    <property type="project" value="UniProtKB-ARBA"/>
</dbReference>
<feature type="binding site" evidence="8">
    <location>
        <position position="146"/>
    </location>
    <ligand>
        <name>substrate</name>
    </ligand>
</feature>
<evidence type="ECO:0000259" key="10">
    <source>
        <dbReference type="Pfam" id="PF00248"/>
    </source>
</evidence>
<evidence type="ECO:0000256" key="7">
    <source>
        <dbReference type="PIRSR" id="PIRSR000097-1"/>
    </source>
</evidence>
<keyword evidence="1" id="KW-0560">Oxidoreductase</keyword>
<evidence type="ECO:0000256" key="2">
    <source>
        <dbReference type="ARBA" id="ARBA00050878"/>
    </source>
</evidence>
<dbReference type="AlphaFoldDB" id="A0A2U9R0H8"/>
<feature type="active site" description="Proton donor" evidence="7">
    <location>
        <position position="90"/>
    </location>
</feature>
<accession>A0A2U9R0H8</accession>
<evidence type="ECO:0000256" key="3">
    <source>
        <dbReference type="ARBA" id="ARBA00051098"/>
    </source>
</evidence>
<evidence type="ECO:0000256" key="4">
    <source>
        <dbReference type="ARBA" id="ARBA00066965"/>
    </source>
</evidence>
<dbReference type="EMBL" id="CP028773">
    <property type="protein sequence ID" value="AWU74628.1"/>
    <property type="molecule type" value="Genomic_DNA"/>
</dbReference>
<feature type="domain" description="NADP-dependent oxidoreductase" evidence="10">
    <location>
        <begin position="57"/>
        <end position="319"/>
    </location>
</feature>
<protein>
    <recommendedName>
        <fullName evidence="5">2-dehydropantolactone reductase</fullName>
        <ecNumber evidence="4">1.1.1.358</ecNumber>
    </recommendedName>
    <alternativeName>
        <fullName evidence="5">2-dehydropantolactone reductase</fullName>
    </alternativeName>
    <alternativeName>
        <fullName evidence="6">Ketopantoyl-lactone reductase</fullName>
    </alternativeName>
</protein>
<dbReference type="InterPro" id="IPR023210">
    <property type="entry name" value="NADP_OxRdtase_dom"/>
</dbReference>
<dbReference type="InterPro" id="IPR036812">
    <property type="entry name" value="NAD(P)_OxRdtase_dom_sf"/>
</dbReference>
<dbReference type="EC" id="1.1.1.358" evidence="4"/>
<dbReference type="KEGG" id="pkz:C5L36_0A12060"/>
<dbReference type="PROSITE" id="PS00063">
    <property type="entry name" value="ALDOKETO_REDUCTASE_3"/>
    <property type="match status" value="1"/>
</dbReference>
<dbReference type="Proteomes" id="UP000249293">
    <property type="component" value="Chromosome 1"/>
</dbReference>
<proteinExistence type="predicted"/>
<comment type="catalytic activity">
    <reaction evidence="3">
        <text>isatin + NADPH + H(+) = 3-hydroxyindolin-2-one + NADP(+)</text>
        <dbReference type="Rhea" id="RHEA:68608"/>
        <dbReference type="ChEBI" id="CHEBI:15378"/>
        <dbReference type="ChEBI" id="CHEBI:27539"/>
        <dbReference type="ChEBI" id="CHEBI:28536"/>
        <dbReference type="ChEBI" id="CHEBI:57783"/>
        <dbReference type="ChEBI" id="CHEBI:58349"/>
    </reaction>
</comment>
<dbReference type="STRING" id="4909.A0A2U9R0H8"/>
<keyword evidence="12" id="KW-1185">Reference proteome</keyword>
<dbReference type="VEuPathDB" id="FungiDB:C5L36_0A12060"/>
<evidence type="ECO:0000256" key="8">
    <source>
        <dbReference type="PIRSR" id="PIRSR000097-2"/>
    </source>
</evidence>
<reference evidence="11 12" key="1">
    <citation type="submission" date="2018-06" db="EMBL/GenBank/DDBJ databases">
        <title>Population genomics shows no distinction between pathogenic Candida krusei and environmental Pichia kudriavzevii: One species, four names.</title>
        <authorList>
            <person name="Douglass A.P."/>
            <person name="Offei B."/>
            <person name="Braun-Galleani S."/>
            <person name="Coughlan A.Y."/>
            <person name="Martos A."/>
            <person name="Ortiz-Merino R.A."/>
            <person name="Byrne K.P."/>
            <person name="Wolfe K.H."/>
        </authorList>
    </citation>
    <scope>NUCLEOTIDE SEQUENCE [LARGE SCALE GENOMIC DNA]</scope>
    <source>
        <strain evidence="11 12">CBS573</strain>
    </source>
</reference>
<evidence type="ECO:0000256" key="1">
    <source>
        <dbReference type="ARBA" id="ARBA00023002"/>
    </source>
</evidence>
<dbReference type="PROSITE" id="PS00062">
    <property type="entry name" value="ALDOKETO_REDUCTASE_2"/>
    <property type="match status" value="1"/>
</dbReference>
<dbReference type="PANTHER" id="PTHR11732">
    <property type="entry name" value="ALDO/KETO REDUCTASE"/>
    <property type="match status" value="1"/>
</dbReference>
<evidence type="ECO:0000256" key="6">
    <source>
        <dbReference type="ARBA" id="ARBA00081322"/>
    </source>
</evidence>
<name>A0A2U9R0H8_PICKU</name>
<dbReference type="OrthoDB" id="416253at2759"/>
<dbReference type="PRINTS" id="PR00069">
    <property type="entry name" value="ALDKETRDTASE"/>
</dbReference>
<evidence type="ECO:0000256" key="5">
    <source>
        <dbReference type="ARBA" id="ARBA00079693"/>
    </source>
</evidence>
<dbReference type="Pfam" id="PF00248">
    <property type="entry name" value="Aldo_ket_red"/>
    <property type="match status" value="1"/>
</dbReference>
<evidence type="ECO:0000313" key="11">
    <source>
        <dbReference type="EMBL" id="AWU74628.1"/>
    </source>
</evidence>
<evidence type="ECO:0000313" key="12">
    <source>
        <dbReference type="Proteomes" id="UP000249293"/>
    </source>
</evidence>
<dbReference type="FunFam" id="3.20.20.100:FF:000002">
    <property type="entry name" value="2,5-diketo-D-gluconic acid reductase A"/>
    <property type="match status" value="1"/>
</dbReference>
<dbReference type="GO" id="GO:0042180">
    <property type="term" value="P:ketone metabolic process"/>
    <property type="evidence" value="ECO:0007669"/>
    <property type="project" value="UniProtKB-ARBA"/>
</dbReference>
<organism evidence="11 12">
    <name type="scientific">Pichia kudriavzevii</name>
    <name type="common">Yeast</name>
    <name type="synonym">Issatchenkia orientalis</name>
    <dbReference type="NCBI Taxonomy" id="4909"/>
    <lineage>
        <taxon>Eukaryota</taxon>
        <taxon>Fungi</taxon>
        <taxon>Dikarya</taxon>
        <taxon>Ascomycota</taxon>
        <taxon>Saccharomycotina</taxon>
        <taxon>Pichiomycetes</taxon>
        <taxon>Pichiales</taxon>
        <taxon>Pichiaceae</taxon>
        <taxon>Pichia</taxon>
    </lineage>
</organism>
<dbReference type="GeneID" id="40382338"/>
<dbReference type="InterPro" id="IPR020471">
    <property type="entry name" value="AKR"/>
</dbReference>
<sequence length="340" mass="37986">MTFPPTVLCRTFSFVFHQTSTIELLQLQNHSYIKRKESEMSTIPNFKLNTGAEIPAIGFGTWRSTEQEAYNAVIAALKAGYKHIDTAAVYGNEEIVGKAIRDSGISRNELFITTKLWSTDHQRAEQALRESLKKLGVEYVDLYLMHWPVTMNGDGNDALFPTREDGSRDLIDPSKWSYLDTYLSMEKLLETKLTKAIGISNFSLDKVQVILDKANVVPAALQIELHPFLPQQELVDFCQSKGILVEAYSPLGSAGAPLLQTAQLQEIAAKYNTTPAAICISWSVWRKVVPLPKSVTPERIAANLKIVELSDEDGKAISNLHKSLGIKRFVSPEWGIKIFD</sequence>
<dbReference type="InterPro" id="IPR018170">
    <property type="entry name" value="Aldo/ket_reductase_CS"/>
</dbReference>
<dbReference type="SUPFAM" id="SSF51430">
    <property type="entry name" value="NAD(P)-linked oxidoreductase"/>
    <property type="match status" value="1"/>
</dbReference>
<dbReference type="Gene3D" id="3.20.20.100">
    <property type="entry name" value="NADP-dependent oxidoreductase domain"/>
    <property type="match status" value="1"/>
</dbReference>
<comment type="catalytic activity">
    <reaction evidence="2">
        <text>(R)-pantolactone + NADP(+) = 2-dehydropantolactone + NADPH + H(+)</text>
        <dbReference type="Rhea" id="RHEA:18981"/>
        <dbReference type="ChEBI" id="CHEBI:15378"/>
        <dbReference type="ChEBI" id="CHEBI:16719"/>
        <dbReference type="ChEBI" id="CHEBI:18395"/>
        <dbReference type="ChEBI" id="CHEBI:57783"/>
        <dbReference type="ChEBI" id="CHEBI:58349"/>
        <dbReference type="EC" id="1.1.1.358"/>
    </reaction>
</comment>
<gene>
    <name evidence="11" type="ORF">C5L36_0A12060</name>
</gene>